<dbReference type="PANTHER" id="PTHR47970">
    <property type="entry name" value="KINESIN-LIKE PROTEIN KIF11"/>
    <property type="match status" value="1"/>
</dbReference>
<evidence type="ECO:0000313" key="12">
    <source>
        <dbReference type="Proteomes" id="UP001187531"/>
    </source>
</evidence>
<evidence type="ECO:0000256" key="2">
    <source>
        <dbReference type="ARBA" id="ARBA00022490"/>
    </source>
</evidence>
<reference evidence="11" key="1">
    <citation type="submission" date="2023-07" db="EMBL/GenBank/DDBJ databases">
        <title>Chromosome-level genome assembly of Artemia franciscana.</title>
        <authorList>
            <person name="Jo E."/>
        </authorList>
    </citation>
    <scope>NUCLEOTIDE SEQUENCE</scope>
    <source>
        <tissue evidence="11">Whole body</tissue>
    </source>
</reference>
<dbReference type="GO" id="GO:0005524">
    <property type="term" value="F:ATP binding"/>
    <property type="evidence" value="ECO:0007669"/>
    <property type="project" value="UniProtKB-KW"/>
</dbReference>
<keyword evidence="2" id="KW-0963">Cytoplasm</keyword>
<dbReference type="GO" id="GO:0005634">
    <property type="term" value="C:nucleus"/>
    <property type="evidence" value="ECO:0007669"/>
    <property type="project" value="TreeGrafter"/>
</dbReference>
<name>A0AA88L2Y4_ARTSF</name>
<dbReference type="GO" id="GO:0005876">
    <property type="term" value="C:spindle microtubule"/>
    <property type="evidence" value="ECO:0007669"/>
    <property type="project" value="TreeGrafter"/>
</dbReference>
<evidence type="ECO:0000256" key="6">
    <source>
        <dbReference type="ARBA" id="ARBA00023054"/>
    </source>
</evidence>
<gene>
    <name evidence="11" type="ORF">QYM36_016035</name>
</gene>
<keyword evidence="8" id="KW-0206">Cytoskeleton</keyword>
<evidence type="ECO:0000313" key="11">
    <source>
        <dbReference type="EMBL" id="KAK2705885.1"/>
    </source>
</evidence>
<dbReference type="GO" id="GO:0008574">
    <property type="term" value="F:plus-end-directed microtubule motor activity"/>
    <property type="evidence" value="ECO:0007669"/>
    <property type="project" value="TreeGrafter"/>
</dbReference>
<dbReference type="PROSITE" id="PS50067">
    <property type="entry name" value="KINESIN_MOTOR_2"/>
    <property type="match status" value="1"/>
</dbReference>
<accession>A0AA88L2Y4</accession>
<dbReference type="InterPro" id="IPR001752">
    <property type="entry name" value="Kinesin_motor_dom"/>
</dbReference>
<evidence type="ECO:0000256" key="1">
    <source>
        <dbReference type="ARBA" id="ARBA00004186"/>
    </source>
</evidence>
<comment type="caution">
    <text evidence="11">The sequence shown here is derived from an EMBL/GenBank/DDBJ whole genome shotgun (WGS) entry which is preliminary data.</text>
</comment>
<dbReference type="GO" id="GO:0090307">
    <property type="term" value="P:mitotic spindle assembly"/>
    <property type="evidence" value="ECO:0007669"/>
    <property type="project" value="TreeGrafter"/>
</dbReference>
<keyword evidence="5" id="KW-0067">ATP-binding</keyword>
<evidence type="ECO:0000256" key="7">
    <source>
        <dbReference type="ARBA" id="ARBA00023175"/>
    </source>
</evidence>
<evidence type="ECO:0000256" key="8">
    <source>
        <dbReference type="ARBA" id="ARBA00023212"/>
    </source>
</evidence>
<comment type="similarity">
    <text evidence="9">Belongs to the TRAFAC class myosin-kinesin ATPase superfamily. Kinesin family.</text>
</comment>
<dbReference type="GO" id="GO:0008017">
    <property type="term" value="F:microtubule binding"/>
    <property type="evidence" value="ECO:0007669"/>
    <property type="project" value="InterPro"/>
</dbReference>
<dbReference type="EMBL" id="JAVRJZ010000020">
    <property type="protein sequence ID" value="KAK2705885.1"/>
    <property type="molecule type" value="Genomic_DNA"/>
</dbReference>
<feature type="domain" description="Kinesin motor" evidence="10">
    <location>
        <begin position="1"/>
        <end position="300"/>
    </location>
</feature>
<dbReference type="AlphaFoldDB" id="A0AA88L2Y4"/>
<proteinExistence type="inferred from homology"/>
<protein>
    <recommendedName>
        <fullName evidence="10">Kinesin motor domain-containing protein</fullName>
    </recommendedName>
</protein>
<dbReference type="PANTHER" id="PTHR47970:SF29">
    <property type="entry name" value="KINESIN FAMILY MEMBER 20B"/>
    <property type="match status" value="1"/>
</dbReference>
<keyword evidence="3" id="KW-0597">Phosphoprotein</keyword>
<dbReference type="InterPro" id="IPR047149">
    <property type="entry name" value="KIF11-like"/>
</dbReference>
<keyword evidence="7" id="KW-0505">Motor protein</keyword>
<dbReference type="SMART" id="SM00129">
    <property type="entry name" value="KISc"/>
    <property type="match status" value="1"/>
</dbReference>
<dbReference type="SUPFAM" id="SSF52540">
    <property type="entry name" value="P-loop containing nucleoside triphosphate hydrolases"/>
    <property type="match status" value="1"/>
</dbReference>
<organism evidence="11 12">
    <name type="scientific">Artemia franciscana</name>
    <name type="common">Brine shrimp</name>
    <name type="synonym">Artemia sanfranciscana</name>
    <dbReference type="NCBI Taxonomy" id="6661"/>
    <lineage>
        <taxon>Eukaryota</taxon>
        <taxon>Metazoa</taxon>
        <taxon>Ecdysozoa</taxon>
        <taxon>Arthropoda</taxon>
        <taxon>Crustacea</taxon>
        <taxon>Branchiopoda</taxon>
        <taxon>Anostraca</taxon>
        <taxon>Artemiidae</taxon>
        <taxon>Artemia</taxon>
    </lineage>
</organism>
<evidence type="ECO:0000256" key="9">
    <source>
        <dbReference type="PROSITE-ProRule" id="PRU00283"/>
    </source>
</evidence>
<sequence>MKEAFEEAEKVKLYLRILIAVESDTLCTKYSSNSGLQSIATPSIEYSSPSMTSIASLKTLRNVGTTKDIGILPRSIDVIFNSLGPTLSIGQYLKPERDNGYKILTDSEVLEEISLFSSLVKPIEDSRSKSQLAVPLIAKRQIPQNSVDISQRSRDSGSVTLTTDWMSTVWISVVEIYNDQIYDVLAMKKDKQERVLTAPLKLAEEGKGCFFIKNMQEILVRSADEAYQVIQVGIKNLRYASTNLNRSSSRSHSIFQIRVVPQSTKDGSVGKIHQLLSVTWPELKEQPKHNQKENGCRKHA</sequence>
<dbReference type="GO" id="GO:0051231">
    <property type="term" value="P:spindle elongation"/>
    <property type="evidence" value="ECO:0007669"/>
    <property type="project" value="TreeGrafter"/>
</dbReference>
<dbReference type="InterPro" id="IPR036961">
    <property type="entry name" value="Kinesin_motor_dom_sf"/>
</dbReference>
<evidence type="ECO:0000256" key="4">
    <source>
        <dbReference type="ARBA" id="ARBA00022741"/>
    </source>
</evidence>
<dbReference type="Pfam" id="PF00225">
    <property type="entry name" value="Kinesin"/>
    <property type="match status" value="1"/>
</dbReference>
<dbReference type="GO" id="GO:0007018">
    <property type="term" value="P:microtubule-based movement"/>
    <property type="evidence" value="ECO:0007669"/>
    <property type="project" value="InterPro"/>
</dbReference>
<dbReference type="Proteomes" id="UP001187531">
    <property type="component" value="Unassembled WGS sequence"/>
</dbReference>
<dbReference type="InterPro" id="IPR027417">
    <property type="entry name" value="P-loop_NTPase"/>
</dbReference>
<evidence type="ECO:0000259" key="10">
    <source>
        <dbReference type="PROSITE" id="PS50067"/>
    </source>
</evidence>
<dbReference type="Gene3D" id="3.40.850.10">
    <property type="entry name" value="Kinesin motor domain"/>
    <property type="match status" value="1"/>
</dbReference>
<evidence type="ECO:0000256" key="3">
    <source>
        <dbReference type="ARBA" id="ARBA00022553"/>
    </source>
</evidence>
<comment type="subcellular location">
    <subcellularLocation>
        <location evidence="1">Cytoplasm</location>
        <location evidence="1">Cytoskeleton</location>
        <location evidence="1">Spindle</location>
    </subcellularLocation>
</comment>
<keyword evidence="12" id="KW-1185">Reference proteome</keyword>
<evidence type="ECO:0000256" key="5">
    <source>
        <dbReference type="ARBA" id="ARBA00022840"/>
    </source>
</evidence>
<keyword evidence="4" id="KW-0547">Nucleotide-binding</keyword>
<keyword evidence="6" id="KW-0175">Coiled coil</keyword>
<comment type="caution">
    <text evidence="9">Lacks conserved residue(s) required for the propagation of feature annotation.</text>
</comment>
<dbReference type="GO" id="GO:0072686">
    <property type="term" value="C:mitotic spindle"/>
    <property type="evidence" value="ECO:0007669"/>
    <property type="project" value="TreeGrafter"/>
</dbReference>